<evidence type="ECO:0000313" key="3">
    <source>
        <dbReference type="EMBL" id="SVA02133.1"/>
    </source>
</evidence>
<reference evidence="3" key="1">
    <citation type="submission" date="2018-05" db="EMBL/GenBank/DDBJ databases">
        <authorList>
            <person name="Lanie J.A."/>
            <person name="Ng W.-L."/>
            <person name="Kazmierczak K.M."/>
            <person name="Andrzejewski T.M."/>
            <person name="Davidsen T.M."/>
            <person name="Wayne K.J."/>
            <person name="Tettelin H."/>
            <person name="Glass J.I."/>
            <person name="Rusch D."/>
            <person name="Podicherti R."/>
            <person name="Tsui H.-C.T."/>
            <person name="Winkler M.E."/>
        </authorList>
    </citation>
    <scope>NUCLEOTIDE SEQUENCE</scope>
</reference>
<dbReference type="InterPro" id="IPR008928">
    <property type="entry name" value="6-hairpin_glycosidase_sf"/>
</dbReference>
<proteinExistence type="inferred from homology"/>
<dbReference type="Pfam" id="PF07221">
    <property type="entry name" value="GlcNAc_2-epim"/>
    <property type="match status" value="1"/>
</dbReference>
<organism evidence="3">
    <name type="scientific">marine metagenome</name>
    <dbReference type="NCBI Taxonomy" id="408172"/>
    <lineage>
        <taxon>unclassified sequences</taxon>
        <taxon>metagenomes</taxon>
        <taxon>ecological metagenomes</taxon>
    </lineage>
</organism>
<name>A0A381SLI0_9ZZZZ</name>
<dbReference type="GO" id="GO:0005975">
    <property type="term" value="P:carbohydrate metabolic process"/>
    <property type="evidence" value="ECO:0007669"/>
    <property type="project" value="InterPro"/>
</dbReference>
<gene>
    <name evidence="3" type="ORF">METZ01_LOCUS54987</name>
</gene>
<protein>
    <recommendedName>
        <fullName evidence="4">N-acylglucosamine 2-epimerase</fullName>
    </recommendedName>
</protein>
<dbReference type="EMBL" id="UINC01002973">
    <property type="protein sequence ID" value="SVA02133.1"/>
    <property type="molecule type" value="Genomic_DNA"/>
</dbReference>
<dbReference type="AlphaFoldDB" id="A0A381SLI0"/>
<evidence type="ECO:0008006" key="4">
    <source>
        <dbReference type="Google" id="ProtNLM"/>
    </source>
</evidence>
<comment type="similarity">
    <text evidence="1">Belongs to the N-acylglucosamine 2-epimerase family.</text>
</comment>
<evidence type="ECO:0000256" key="2">
    <source>
        <dbReference type="ARBA" id="ARBA00023235"/>
    </source>
</evidence>
<dbReference type="InterPro" id="IPR010819">
    <property type="entry name" value="AGE/CE"/>
</dbReference>
<dbReference type="PANTHER" id="PTHR15108">
    <property type="entry name" value="N-ACYLGLUCOSAMINE-2-EPIMERASE"/>
    <property type="match status" value="1"/>
</dbReference>
<evidence type="ECO:0000256" key="1">
    <source>
        <dbReference type="ARBA" id="ARBA00008558"/>
    </source>
</evidence>
<dbReference type="Gene3D" id="1.50.10.10">
    <property type="match status" value="1"/>
</dbReference>
<dbReference type="GO" id="GO:0016853">
    <property type="term" value="F:isomerase activity"/>
    <property type="evidence" value="ECO:0007669"/>
    <property type="project" value="UniProtKB-KW"/>
</dbReference>
<keyword evidence="2" id="KW-0413">Isomerase</keyword>
<accession>A0A381SLI0</accession>
<dbReference type="InterPro" id="IPR012341">
    <property type="entry name" value="6hp_glycosidase-like_sf"/>
</dbReference>
<dbReference type="SUPFAM" id="SSF48208">
    <property type="entry name" value="Six-hairpin glycosidases"/>
    <property type="match status" value="1"/>
</dbReference>
<sequence length="396" mass="46063">MQNRTGITDLWSRSFLQDQIEKIVNFYYPECIDEKLGGYINQFRDDGSIFDDQTKHLVGTCRFVYIFSIAAILTKKSEYKEAARHGVQFLLNHHRQPKGGYAWILEGLKVNDATNHCYGHAFVLLAFATSLKAGIQESAEPLVETFNLMERRFWRQDDRLYVDEISSDWSIVDPYRGQNANMHTCEAMIAAFEATGETNYLDRATALAIRVCVDMTKQSDGMIWEHYDKNWDPDWQYNLDDPKNLFRPFGYLVGHWMEWAKLLLILEENNPQEWMLPHAKRLFNAAIEQGWDHNSGGMNYAVSPNGEIIDTDRYYWVLSETVAAAGLLANRTGDSTYTDWYSKSWTWSLENLVDQQYGGWYRVLDNKNQRYNDLKSPASKTDYHPVAACWEVLKRI</sequence>